<evidence type="ECO:0000256" key="3">
    <source>
        <dbReference type="ARBA" id="ARBA00022989"/>
    </source>
</evidence>
<keyword evidence="4 5" id="KW-0472">Membrane</keyword>
<evidence type="ECO:0000256" key="4">
    <source>
        <dbReference type="ARBA" id="ARBA00023136"/>
    </source>
</evidence>
<accession>X1HIY1</accession>
<feature type="transmembrane region" description="Helical" evidence="5">
    <location>
        <begin position="194"/>
        <end position="214"/>
    </location>
</feature>
<reference evidence="6" key="1">
    <citation type="journal article" date="2014" name="Front. Microbiol.">
        <title>High frequency of phylogenetically diverse reductive dehalogenase-homologous genes in deep subseafloor sedimentary metagenomes.</title>
        <authorList>
            <person name="Kawai M."/>
            <person name="Futagami T."/>
            <person name="Toyoda A."/>
            <person name="Takaki Y."/>
            <person name="Nishi S."/>
            <person name="Hori S."/>
            <person name="Arai W."/>
            <person name="Tsubouchi T."/>
            <person name="Morono Y."/>
            <person name="Uchiyama I."/>
            <person name="Ito T."/>
            <person name="Fujiyama A."/>
            <person name="Inagaki F."/>
            <person name="Takami H."/>
        </authorList>
    </citation>
    <scope>NUCLEOTIDE SEQUENCE</scope>
    <source>
        <strain evidence="6">Expedition CK06-06</strain>
    </source>
</reference>
<keyword evidence="2 5" id="KW-0812">Transmembrane</keyword>
<feature type="transmembrane region" description="Helical" evidence="5">
    <location>
        <begin position="61"/>
        <end position="80"/>
    </location>
</feature>
<gene>
    <name evidence="6" type="ORF">S03H2_32580</name>
</gene>
<evidence type="ECO:0000313" key="6">
    <source>
        <dbReference type="EMBL" id="GAH56980.1"/>
    </source>
</evidence>
<comment type="subcellular location">
    <subcellularLocation>
        <location evidence="1">Membrane</location>
        <topology evidence="1">Multi-pass membrane protein</topology>
    </subcellularLocation>
</comment>
<organism evidence="6">
    <name type="scientific">marine sediment metagenome</name>
    <dbReference type="NCBI Taxonomy" id="412755"/>
    <lineage>
        <taxon>unclassified sequences</taxon>
        <taxon>metagenomes</taxon>
        <taxon>ecological metagenomes</taxon>
    </lineage>
</organism>
<sequence>GVLDGVIAGLLGIGGGVLIIPILLYITSMEVKVTTAISAVQVFFASSFGTLFNYLQRTINFRYAAIFGLSSAITYFFGSYFTKYIPDTTIKIIYLFAVVLAIILFFLKRNNKDGINDNKIASSLVLDKKAYFKIIPIALAAGFAFGILGVGGGFLYVPLLVLLFNFPLRIAIGTSLAIVFFNAIPGIAGKLLAVRFDFLIGVSVAIGAIAGSRIGTYLNKKIKPQIIRIIFIILLAVIIIRVAIDLCSNFR</sequence>
<evidence type="ECO:0000256" key="1">
    <source>
        <dbReference type="ARBA" id="ARBA00004141"/>
    </source>
</evidence>
<dbReference type="PANTHER" id="PTHR43701">
    <property type="entry name" value="MEMBRANE TRANSPORTER PROTEIN MJ0441-RELATED"/>
    <property type="match status" value="1"/>
</dbReference>
<evidence type="ECO:0008006" key="7">
    <source>
        <dbReference type="Google" id="ProtNLM"/>
    </source>
</evidence>
<dbReference type="PANTHER" id="PTHR43701:SF13">
    <property type="entry name" value="MEMBRANE TRANSPORTER PROTEIN YRKJ-RELATED"/>
    <property type="match status" value="1"/>
</dbReference>
<dbReference type="AlphaFoldDB" id="X1HIY1"/>
<feature type="transmembrane region" description="Helical" evidence="5">
    <location>
        <begin position="226"/>
        <end position="244"/>
    </location>
</feature>
<proteinExistence type="predicted"/>
<feature type="transmembrane region" description="Helical" evidence="5">
    <location>
        <begin position="170"/>
        <end position="188"/>
    </location>
</feature>
<dbReference type="InterPro" id="IPR051598">
    <property type="entry name" value="TSUP/Inactive_protease-like"/>
</dbReference>
<protein>
    <recommendedName>
        <fullName evidence="7">Membrane transporter protein</fullName>
    </recommendedName>
</protein>
<feature type="transmembrane region" description="Helical" evidence="5">
    <location>
        <begin position="92"/>
        <end position="110"/>
    </location>
</feature>
<dbReference type="GO" id="GO:0016020">
    <property type="term" value="C:membrane"/>
    <property type="evidence" value="ECO:0007669"/>
    <property type="project" value="UniProtKB-SubCell"/>
</dbReference>
<evidence type="ECO:0000256" key="5">
    <source>
        <dbReference type="SAM" id="Phobius"/>
    </source>
</evidence>
<feature type="non-terminal residue" evidence="6">
    <location>
        <position position="1"/>
    </location>
</feature>
<dbReference type="Pfam" id="PF01925">
    <property type="entry name" value="TauE"/>
    <property type="match status" value="1"/>
</dbReference>
<feature type="transmembrane region" description="Helical" evidence="5">
    <location>
        <begin position="33"/>
        <end position="55"/>
    </location>
</feature>
<feature type="transmembrane region" description="Helical" evidence="5">
    <location>
        <begin position="6"/>
        <end position="26"/>
    </location>
</feature>
<dbReference type="InterPro" id="IPR002781">
    <property type="entry name" value="TM_pro_TauE-like"/>
</dbReference>
<name>X1HIY1_9ZZZZ</name>
<feature type="transmembrane region" description="Helical" evidence="5">
    <location>
        <begin position="130"/>
        <end position="163"/>
    </location>
</feature>
<dbReference type="EMBL" id="BARU01019797">
    <property type="protein sequence ID" value="GAH56980.1"/>
    <property type="molecule type" value="Genomic_DNA"/>
</dbReference>
<keyword evidence="3 5" id="KW-1133">Transmembrane helix</keyword>
<comment type="caution">
    <text evidence="6">The sequence shown here is derived from an EMBL/GenBank/DDBJ whole genome shotgun (WGS) entry which is preliminary data.</text>
</comment>
<evidence type="ECO:0000256" key="2">
    <source>
        <dbReference type="ARBA" id="ARBA00022692"/>
    </source>
</evidence>